<dbReference type="InterPro" id="IPR036554">
    <property type="entry name" value="GHMP_kinase_C_sf"/>
</dbReference>
<feature type="signal peptide" evidence="5">
    <location>
        <begin position="1"/>
        <end position="28"/>
    </location>
</feature>
<keyword evidence="2" id="KW-0808">Transferase</keyword>
<reference evidence="6 7" key="1">
    <citation type="journal article" date="2010" name="Science">
        <title>Genomic comparison of the ants Camponotus floridanus and Harpegnathos saltator.</title>
        <authorList>
            <person name="Bonasio R."/>
            <person name="Zhang G."/>
            <person name="Ye C."/>
            <person name="Mutti N.S."/>
            <person name="Fang X."/>
            <person name="Qin N."/>
            <person name="Donahue G."/>
            <person name="Yang P."/>
            <person name="Li Q."/>
            <person name="Li C."/>
            <person name="Zhang P."/>
            <person name="Huang Z."/>
            <person name="Berger S.L."/>
            <person name="Reinberg D."/>
            <person name="Wang J."/>
            <person name="Liebig J."/>
        </authorList>
    </citation>
    <scope>NUCLEOTIDE SEQUENCE [LARGE SCALE GENOMIC DNA]</scope>
    <source>
        <strain evidence="7">C129</strain>
    </source>
</reference>
<evidence type="ECO:0000313" key="6">
    <source>
        <dbReference type="EMBL" id="EFN62321.1"/>
    </source>
</evidence>
<accession>E2AW64</accession>
<sequence>MKASFGSSTSFALCLAACFLHWSRLQRGDHNEFSMEEKGLIGASAMYCRKGTRSSMCLLDSSVGLCGNVAIIYELFGYLHHNKSTFPMPTMRILLVDSTVRQNKYDQIEHVARLKCLYPEFTNRCLDVIDEVSRNIIAMLELNDRFDILQDYVQSNQHMLYKLNLSNDKLNHIFYIAYVHGYRSVGKLTGIGEKKFAYILLRPGISEGEIDNISAHIESHNFPVTVTSISCDGVRIED</sequence>
<keyword evidence="1" id="KW-0963">Cytoplasm</keyword>
<evidence type="ECO:0000256" key="2">
    <source>
        <dbReference type="ARBA" id="ARBA00022679"/>
    </source>
</evidence>
<feature type="chain" id="PRO_5003157218" evidence="5">
    <location>
        <begin position="29"/>
        <end position="238"/>
    </location>
</feature>
<keyword evidence="7" id="KW-1185">Reference proteome</keyword>
<dbReference type="PANTHER" id="PTHR43290">
    <property type="entry name" value="MEVALONATE KINASE"/>
    <property type="match status" value="1"/>
</dbReference>
<dbReference type="Gene3D" id="3.30.70.890">
    <property type="entry name" value="GHMP kinase, C-terminal domain"/>
    <property type="match status" value="1"/>
</dbReference>
<dbReference type="AlphaFoldDB" id="E2AW64"/>
<dbReference type="GO" id="GO:0005829">
    <property type="term" value="C:cytosol"/>
    <property type="evidence" value="ECO:0007669"/>
    <property type="project" value="TreeGrafter"/>
</dbReference>
<dbReference type="EMBL" id="GL443249">
    <property type="protein sequence ID" value="EFN62321.1"/>
    <property type="molecule type" value="Genomic_DNA"/>
</dbReference>
<dbReference type="SUPFAM" id="SSF55060">
    <property type="entry name" value="GHMP Kinase, C-terminal domain"/>
    <property type="match status" value="1"/>
</dbReference>
<proteinExistence type="predicted"/>
<organism evidence="7">
    <name type="scientific">Camponotus floridanus</name>
    <name type="common">Florida carpenter ant</name>
    <dbReference type="NCBI Taxonomy" id="104421"/>
    <lineage>
        <taxon>Eukaryota</taxon>
        <taxon>Metazoa</taxon>
        <taxon>Ecdysozoa</taxon>
        <taxon>Arthropoda</taxon>
        <taxon>Hexapoda</taxon>
        <taxon>Insecta</taxon>
        <taxon>Pterygota</taxon>
        <taxon>Neoptera</taxon>
        <taxon>Endopterygota</taxon>
        <taxon>Hymenoptera</taxon>
        <taxon>Apocrita</taxon>
        <taxon>Aculeata</taxon>
        <taxon>Formicoidea</taxon>
        <taxon>Formicidae</taxon>
        <taxon>Formicinae</taxon>
        <taxon>Camponotus</taxon>
    </lineage>
</organism>
<evidence type="ECO:0000256" key="3">
    <source>
        <dbReference type="ARBA" id="ARBA00022777"/>
    </source>
</evidence>
<evidence type="ECO:0000256" key="1">
    <source>
        <dbReference type="ARBA" id="ARBA00022490"/>
    </source>
</evidence>
<keyword evidence="4" id="KW-0460">Magnesium</keyword>
<evidence type="ECO:0000313" key="7">
    <source>
        <dbReference type="Proteomes" id="UP000000311"/>
    </source>
</evidence>
<name>E2AW64_CAMFO</name>
<evidence type="ECO:0000256" key="4">
    <source>
        <dbReference type="ARBA" id="ARBA00022842"/>
    </source>
</evidence>
<dbReference type="Proteomes" id="UP000000311">
    <property type="component" value="Unassembled WGS sequence"/>
</dbReference>
<dbReference type="GO" id="GO:0004496">
    <property type="term" value="F:mevalonate kinase activity"/>
    <property type="evidence" value="ECO:0007669"/>
    <property type="project" value="InterPro"/>
</dbReference>
<dbReference type="OrthoDB" id="1652964at2759"/>
<dbReference type="InterPro" id="IPR006205">
    <property type="entry name" value="Mev_gal_kin"/>
</dbReference>
<evidence type="ECO:0000256" key="5">
    <source>
        <dbReference type="SAM" id="SignalP"/>
    </source>
</evidence>
<keyword evidence="5" id="KW-0732">Signal</keyword>
<dbReference type="GO" id="GO:0005524">
    <property type="term" value="F:ATP binding"/>
    <property type="evidence" value="ECO:0007669"/>
    <property type="project" value="InterPro"/>
</dbReference>
<dbReference type="PANTHER" id="PTHR43290:SF2">
    <property type="entry name" value="MEVALONATE KINASE"/>
    <property type="match status" value="1"/>
</dbReference>
<dbReference type="GO" id="GO:0019287">
    <property type="term" value="P:isopentenyl diphosphate biosynthetic process, mevalonate pathway"/>
    <property type="evidence" value="ECO:0007669"/>
    <property type="project" value="TreeGrafter"/>
</dbReference>
<protein>
    <submittedName>
        <fullName evidence="6">Mevalonate kinase</fullName>
    </submittedName>
</protein>
<dbReference type="InParanoid" id="E2AW64"/>
<keyword evidence="3 6" id="KW-0418">Kinase</keyword>
<gene>
    <name evidence="6" type="ORF">EAG_14583</name>
</gene>
<dbReference type="STRING" id="104421.E2AW64"/>